<sequence>MGAEVSMCDNGCMQPVKVGRQISERSIVPESELRVVNSRVFDVKSKQADEREKKHLEEKYLLIKQEISECEKVLARVRGVSLSRSSEIFLNSMIQRHDELRQQLNEIQHKLALLPDDWDEKMPKTRLNTYKYFENIQPEIEITSFQT</sequence>
<dbReference type="GeneID" id="17309670"/>
<evidence type="ECO:0000313" key="1">
    <source>
        <dbReference type="EMBL" id="EKX52868.1"/>
    </source>
</evidence>
<dbReference type="Proteomes" id="UP000011087">
    <property type="component" value="Unassembled WGS sequence"/>
</dbReference>
<dbReference type="PaxDb" id="55529-EKX52868"/>
<dbReference type="AlphaFoldDB" id="L1JXQ5"/>
<protein>
    <submittedName>
        <fullName evidence="1 2">Uncharacterized protein</fullName>
    </submittedName>
</protein>
<accession>L1JXQ5</accession>
<evidence type="ECO:0000313" key="3">
    <source>
        <dbReference type="Proteomes" id="UP000011087"/>
    </source>
</evidence>
<evidence type="ECO:0000313" key="2">
    <source>
        <dbReference type="EnsemblProtists" id="EKX52868"/>
    </source>
</evidence>
<reference evidence="3" key="2">
    <citation type="submission" date="2012-11" db="EMBL/GenBank/DDBJ databases">
        <authorList>
            <person name="Kuo A."/>
            <person name="Curtis B.A."/>
            <person name="Tanifuji G."/>
            <person name="Burki F."/>
            <person name="Gruber A."/>
            <person name="Irimia M."/>
            <person name="Maruyama S."/>
            <person name="Arias M.C."/>
            <person name="Ball S.G."/>
            <person name="Gile G.H."/>
            <person name="Hirakawa Y."/>
            <person name="Hopkins J.F."/>
            <person name="Rensing S.A."/>
            <person name="Schmutz J."/>
            <person name="Symeonidi A."/>
            <person name="Elias M."/>
            <person name="Eveleigh R.J."/>
            <person name="Herman E.K."/>
            <person name="Klute M.J."/>
            <person name="Nakayama T."/>
            <person name="Obornik M."/>
            <person name="Reyes-Prieto A."/>
            <person name="Armbrust E.V."/>
            <person name="Aves S.J."/>
            <person name="Beiko R.G."/>
            <person name="Coutinho P."/>
            <person name="Dacks J.B."/>
            <person name="Durnford D.G."/>
            <person name="Fast N.M."/>
            <person name="Green B.R."/>
            <person name="Grisdale C."/>
            <person name="Hempe F."/>
            <person name="Henrissat B."/>
            <person name="Hoppner M.P."/>
            <person name="Ishida K.-I."/>
            <person name="Kim E."/>
            <person name="Koreny L."/>
            <person name="Kroth P.G."/>
            <person name="Liu Y."/>
            <person name="Malik S.-B."/>
            <person name="Maier U.G."/>
            <person name="McRose D."/>
            <person name="Mock T."/>
            <person name="Neilson J.A."/>
            <person name="Onodera N.T."/>
            <person name="Poole A.M."/>
            <person name="Pritham E.J."/>
            <person name="Richards T.A."/>
            <person name="Rocap G."/>
            <person name="Roy S.W."/>
            <person name="Sarai C."/>
            <person name="Schaack S."/>
            <person name="Shirato S."/>
            <person name="Slamovits C.H."/>
            <person name="Spencer D.F."/>
            <person name="Suzuki S."/>
            <person name="Worden A.Z."/>
            <person name="Zauner S."/>
            <person name="Barry K."/>
            <person name="Bell C."/>
            <person name="Bharti A.K."/>
            <person name="Crow J.A."/>
            <person name="Grimwood J."/>
            <person name="Kramer R."/>
            <person name="Lindquist E."/>
            <person name="Lucas S."/>
            <person name="Salamov A."/>
            <person name="McFadden G.I."/>
            <person name="Lane C.E."/>
            <person name="Keeling P.J."/>
            <person name="Gray M.W."/>
            <person name="Grigoriev I.V."/>
            <person name="Archibald J.M."/>
        </authorList>
    </citation>
    <scope>NUCLEOTIDE SEQUENCE</scope>
    <source>
        <strain evidence="3">CCMP2712</strain>
    </source>
</reference>
<keyword evidence="3" id="KW-1185">Reference proteome</keyword>
<gene>
    <name evidence="1" type="ORF">GUITHDRAFT_101322</name>
</gene>
<reference evidence="2" key="3">
    <citation type="submission" date="2016-03" db="UniProtKB">
        <authorList>
            <consortium name="EnsemblProtists"/>
        </authorList>
    </citation>
    <scope>IDENTIFICATION</scope>
</reference>
<dbReference type="KEGG" id="gtt:GUITHDRAFT_101322"/>
<organism evidence="1">
    <name type="scientific">Guillardia theta (strain CCMP2712)</name>
    <name type="common">Cryptophyte</name>
    <dbReference type="NCBI Taxonomy" id="905079"/>
    <lineage>
        <taxon>Eukaryota</taxon>
        <taxon>Cryptophyceae</taxon>
        <taxon>Pyrenomonadales</taxon>
        <taxon>Geminigeraceae</taxon>
        <taxon>Guillardia</taxon>
    </lineage>
</organism>
<dbReference type="EMBL" id="JH992971">
    <property type="protein sequence ID" value="EKX52868.1"/>
    <property type="molecule type" value="Genomic_DNA"/>
</dbReference>
<dbReference type="HOGENOM" id="CLU_1771626_0_0_1"/>
<proteinExistence type="predicted"/>
<reference evidence="1 3" key="1">
    <citation type="journal article" date="2012" name="Nature">
        <title>Algal genomes reveal evolutionary mosaicism and the fate of nucleomorphs.</title>
        <authorList>
            <consortium name="DOE Joint Genome Institute"/>
            <person name="Curtis B.A."/>
            <person name="Tanifuji G."/>
            <person name="Burki F."/>
            <person name="Gruber A."/>
            <person name="Irimia M."/>
            <person name="Maruyama S."/>
            <person name="Arias M.C."/>
            <person name="Ball S.G."/>
            <person name="Gile G.H."/>
            <person name="Hirakawa Y."/>
            <person name="Hopkins J.F."/>
            <person name="Kuo A."/>
            <person name="Rensing S.A."/>
            <person name="Schmutz J."/>
            <person name="Symeonidi A."/>
            <person name="Elias M."/>
            <person name="Eveleigh R.J."/>
            <person name="Herman E.K."/>
            <person name="Klute M.J."/>
            <person name="Nakayama T."/>
            <person name="Obornik M."/>
            <person name="Reyes-Prieto A."/>
            <person name="Armbrust E.V."/>
            <person name="Aves S.J."/>
            <person name="Beiko R.G."/>
            <person name="Coutinho P."/>
            <person name="Dacks J.B."/>
            <person name="Durnford D.G."/>
            <person name="Fast N.M."/>
            <person name="Green B.R."/>
            <person name="Grisdale C.J."/>
            <person name="Hempel F."/>
            <person name="Henrissat B."/>
            <person name="Hoppner M.P."/>
            <person name="Ishida K."/>
            <person name="Kim E."/>
            <person name="Koreny L."/>
            <person name="Kroth P.G."/>
            <person name="Liu Y."/>
            <person name="Malik S.B."/>
            <person name="Maier U.G."/>
            <person name="McRose D."/>
            <person name="Mock T."/>
            <person name="Neilson J.A."/>
            <person name="Onodera N.T."/>
            <person name="Poole A.M."/>
            <person name="Pritham E.J."/>
            <person name="Richards T.A."/>
            <person name="Rocap G."/>
            <person name="Roy S.W."/>
            <person name="Sarai C."/>
            <person name="Schaack S."/>
            <person name="Shirato S."/>
            <person name="Slamovits C.H."/>
            <person name="Spencer D.F."/>
            <person name="Suzuki S."/>
            <person name="Worden A.Z."/>
            <person name="Zauner S."/>
            <person name="Barry K."/>
            <person name="Bell C."/>
            <person name="Bharti A.K."/>
            <person name="Crow J.A."/>
            <person name="Grimwood J."/>
            <person name="Kramer R."/>
            <person name="Lindquist E."/>
            <person name="Lucas S."/>
            <person name="Salamov A."/>
            <person name="McFadden G.I."/>
            <person name="Lane C.E."/>
            <person name="Keeling P.J."/>
            <person name="Gray M.W."/>
            <person name="Grigoriev I.V."/>
            <person name="Archibald J.M."/>
        </authorList>
    </citation>
    <scope>NUCLEOTIDE SEQUENCE</scope>
    <source>
        <strain evidence="1 3">CCMP2712</strain>
    </source>
</reference>
<dbReference type="RefSeq" id="XP_005839848.1">
    <property type="nucleotide sequence ID" value="XM_005839791.1"/>
</dbReference>
<name>L1JXQ5_GUITC</name>
<dbReference type="EnsemblProtists" id="EKX52868">
    <property type="protein sequence ID" value="EKX52868"/>
    <property type="gene ID" value="GUITHDRAFT_101322"/>
</dbReference>